<accession>A0A9X2AYD1</accession>
<dbReference type="RefSeq" id="WP_244356107.1">
    <property type="nucleotide sequence ID" value="NZ_JAJNNZ010000004.1"/>
</dbReference>
<evidence type="ECO:0000313" key="2">
    <source>
        <dbReference type="EMBL" id="MCJ2376512.1"/>
    </source>
</evidence>
<feature type="chain" id="PRO_5040992086" description="Outer membrane protein beta-barrel domain-containing protein" evidence="1">
    <location>
        <begin position="18"/>
        <end position="142"/>
    </location>
</feature>
<evidence type="ECO:0000256" key="1">
    <source>
        <dbReference type="SAM" id="SignalP"/>
    </source>
</evidence>
<feature type="signal peptide" evidence="1">
    <location>
        <begin position="1"/>
        <end position="17"/>
    </location>
</feature>
<reference evidence="2" key="1">
    <citation type="submission" date="2021-11" db="EMBL/GenBank/DDBJ databases">
        <title>Vibrio ZSDE26 sp. nov. and Vibrio ZSDZ34 sp. nov., isolated from coastal seawater in Qingdao.</title>
        <authorList>
            <person name="Zhang P."/>
        </authorList>
    </citation>
    <scope>NUCLEOTIDE SEQUENCE</scope>
    <source>
        <strain evidence="2">ZSDZ34</strain>
    </source>
</reference>
<comment type="caution">
    <text evidence="2">The sequence shown here is derived from an EMBL/GenBank/DDBJ whole genome shotgun (WGS) entry which is preliminary data.</text>
</comment>
<gene>
    <name evidence="2" type="ORF">LNL84_06650</name>
</gene>
<proteinExistence type="predicted"/>
<evidence type="ECO:0000313" key="3">
    <source>
        <dbReference type="Proteomes" id="UP001139488"/>
    </source>
</evidence>
<sequence>MNKLIITSMLISSTAYCGTFNTVTLGTTSEGGFGVALYHDRNTQYGFYSNLAGGMGPNNDDFALNVGLTKSLSNNIVGYAGAGISNNSRLILSDGPIKEYETELGFNGNLGLLFKTDITGFTADVGYNTGIEAAYFGLGYTY</sequence>
<name>A0A9X2AYD1_9VIBR</name>
<evidence type="ECO:0008006" key="4">
    <source>
        <dbReference type="Google" id="ProtNLM"/>
    </source>
</evidence>
<dbReference type="AlphaFoldDB" id="A0A9X2AYD1"/>
<keyword evidence="3" id="KW-1185">Reference proteome</keyword>
<keyword evidence="1" id="KW-0732">Signal</keyword>
<protein>
    <recommendedName>
        <fullName evidence="4">Outer membrane protein beta-barrel domain-containing protein</fullName>
    </recommendedName>
</protein>
<organism evidence="2 3">
    <name type="scientific">Vibrio gelatinilyticus</name>
    <dbReference type="NCBI Taxonomy" id="2893468"/>
    <lineage>
        <taxon>Bacteria</taxon>
        <taxon>Pseudomonadati</taxon>
        <taxon>Pseudomonadota</taxon>
        <taxon>Gammaproteobacteria</taxon>
        <taxon>Vibrionales</taxon>
        <taxon>Vibrionaceae</taxon>
        <taxon>Vibrio</taxon>
    </lineage>
</organism>
<dbReference type="Proteomes" id="UP001139488">
    <property type="component" value="Unassembled WGS sequence"/>
</dbReference>
<dbReference type="EMBL" id="JAJNNZ010000004">
    <property type="protein sequence ID" value="MCJ2376512.1"/>
    <property type="molecule type" value="Genomic_DNA"/>
</dbReference>